<reference evidence="3 4" key="1">
    <citation type="submission" date="2020-07" db="EMBL/GenBank/DDBJ databases">
        <authorList>
            <person name="Sun Q."/>
        </authorList>
    </citation>
    <scope>NUCLEOTIDE SEQUENCE [LARGE SCALE GENOMIC DNA]</scope>
    <source>
        <strain evidence="3 4">CGMCC 1.13654</strain>
    </source>
</reference>
<sequence>MNFAGFLELHARSNPHRLALADNRCRLSFAEFDDLASRFAEAMAELGLVRGDRVGIFLPNRVEVAIVLLGCMKAGYLPVPFNSRLRGDDLTRVVGHSDPACIVTTAAALPEFIFTRARSVLTVDEEQRTGGFWTALERMTGHYPSIGVQAGEPANLLYTSGTTATPKAAIHTHGMRIAIAGAMADSFRLSQTDIALAVSPLFHTSGMSVLSNAIFVGCPCIMVEKWDLDDFLRVVESERVTFMHMIATLIVDVATADEVRFAQLTHRMRMTWGGGHKVDPAVLEQFEQRMGGVLLQGYSRTEGGLTYNRLPPMERRFDHNGYENFNSSRVAIFDPDTHAPVPVGETGLIAVQGDGVSPGYWDGDFVRRPKLIDNVWQPTGDIGFLDDAGALHFIGRLDYMIKTGGENVFPSEVEAVLLALDQVTDAVVVGIDDTRFGQRVCAIVVPSRAGASADEIITACRRSLSGFKIPKTILFQDHLPRLGNSKVDIKACVALVEASLEPHPDASSRRNTPSVRDGVAQ</sequence>
<dbReference type="RefSeq" id="WP_160364393.1">
    <property type="nucleotide sequence ID" value="NZ_JACEIB010000027.1"/>
</dbReference>
<dbReference type="InterPro" id="IPR042099">
    <property type="entry name" value="ANL_N_sf"/>
</dbReference>
<dbReference type="GO" id="GO:0031956">
    <property type="term" value="F:medium-chain fatty acid-CoA ligase activity"/>
    <property type="evidence" value="ECO:0007669"/>
    <property type="project" value="TreeGrafter"/>
</dbReference>
<comment type="caution">
    <text evidence="3">The sequence shown here is derived from an EMBL/GenBank/DDBJ whole genome shotgun (WGS) entry which is preliminary data.</text>
</comment>
<feature type="domain" description="AMP-binding enzyme C-terminal" evidence="2">
    <location>
        <begin position="412"/>
        <end position="486"/>
    </location>
</feature>
<evidence type="ECO:0000259" key="2">
    <source>
        <dbReference type="Pfam" id="PF13193"/>
    </source>
</evidence>
<dbReference type="Pfam" id="PF00501">
    <property type="entry name" value="AMP-binding"/>
    <property type="match status" value="1"/>
</dbReference>
<dbReference type="PANTHER" id="PTHR43201">
    <property type="entry name" value="ACYL-COA SYNTHETASE"/>
    <property type="match status" value="1"/>
</dbReference>
<dbReference type="AlphaFoldDB" id="A0A838LC07"/>
<dbReference type="Proteomes" id="UP000570166">
    <property type="component" value="Unassembled WGS sequence"/>
</dbReference>
<name>A0A838LC07_9SPHN</name>
<gene>
    <name evidence="3" type="ORF">HZF05_20950</name>
</gene>
<dbReference type="Pfam" id="PF13193">
    <property type="entry name" value="AMP-binding_C"/>
    <property type="match status" value="1"/>
</dbReference>
<dbReference type="GO" id="GO:0006631">
    <property type="term" value="P:fatty acid metabolic process"/>
    <property type="evidence" value="ECO:0007669"/>
    <property type="project" value="TreeGrafter"/>
</dbReference>
<dbReference type="EMBL" id="JACEIB010000027">
    <property type="protein sequence ID" value="MBA2936557.1"/>
    <property type="molecule type" value="Genomic_DNA"/>
</dbReference>
<protein>
    <submittedName>
        <fullName evidence="3">Acyl--CoA ligase</fullName>
    </submittedName>
</protein>
<dbReference type="Gene3D" id="3.40.50.12780">
    <property type="entry name" value="N-terminal domain of ligase-like"/>
    <property type="match status" value="1"/>
</dbReference>
<accession>A0A838LC07</accession>
<proteinExistence type="predicted"/>
<evidence type="ECO:0000313" key="3">
    <source>
        <dbReference type="EMBL" id="MBA2936557.1"/>
    </source>
</evidence>
<dbReference type="InterPro" id="IPR045851">
    <property type="entry name" value="AMP-bd_C_sf"/>
</dbReference>
<evidence type="ECO:0000259" key="1">
    <source>
        <dbReference type="Pfam" id="PF00501"/>
    </source>
</evidence>
<evidence type="ECO:0000313" key="4">
    <source>
        <dbReference type="Proteomes" id="UP000570166"/>
    </source>
</evidence>
<dbReference type="InterPro" id="IPR025110">
    <property type="entry name" value="AMP-bd_C"/>
</dbReference>
<dbReference type="Gene3D" id="3.30.300.30">
    <property type="match status" value="1"/>
</dbReference>
<keyword evidence="3" id="KW-0436">Ligase</keyword>
<dbReference type="PANTHER" id="PTHR43201:SF32">
    <property type="entry name" value="2-SUCCINYLBENZOATE--COA LIGASE, CHLOROPLASTIC_PEROXISOMAL"/>
    <property type="match status" value="1"/>
</dbReference>
<organism evidence="3 4">
    <name type="scientific">Sphingomonas chungangi</name>
    <dbReference type="NCBI Taxonomy" id="2683589"/>
    <lineage>
        <taxon>Bacteria</taxon>
        <taxon>Pseudomonadati</taxon>
        <taxon>Pseudomonadota</taxon>
        <taxon>Alphaproteobacteria</taxon>
        <taxon>Sphingomonadales</taxon>
        <taxon>Sphingomonadaceae</taxon>
        <taxon>Sphingomonas</taxon>
    </lineage>
</organism>
<keyword evidence="4" id="KW-1185">Reference proteome</keyword>
<dbReference type="SUPFAM" id="SSF56801">
    <property type="entry name" value="Acetyl-CoA synthetase-like"/>
    <property type="match status" value="1"/>
</dbReference>
<feature type="domain" description="AMP-dependent synthetase/ligase" evidence="1">
    <location>
        <begin position="8"/>
        <end position="361"/>
    </location>
</feature>
<dbReference type="InterPro" id="IPR000873">
    <property type="entry name" value="AMP-dep_synth/lig_dom"/>
</dbReference>